<organism evidence="1 2">
    <name type="scientific">Roseofilum reptotaenium AO1-A</name>
    <dbReference type="NCBI Taxonomy" id="1925591"/>
    <lineage>
        <taxon>Bacteria</taxon>
        <taxon>Bacillati</taxon>
        <taxon>Cyanobacteriota</taxon>
        <taxon>Cyanophyceae</taxon>
        <taxon>Desertifilales</taxon>
        <taxon>Desertifilaceae</taxon>
        <taxon>Roseofilum</taxon>
    </lineage>
</organism>
<dbReference type="EMBL" id="MLAW01000041">
    <property type="protein sequence ID" value="OJJ22684.1"/>
    <property type="molecule type" value="Genomic_DNA"/>
</dbReference>
<evidence type="ECO:0000313" key="1">
    <source>
        <dbReference type="EMBL" id="OJJ22684.1"/>
    </source>
</evidence>
<protein>
    <recommendedName>
        <fullName evidence="3">Co-chaperone DjlA N-terminal domain-containing protein</fullName>
    </recommendedName>
</protein>
<gene>
    <name evidence="1" type="ORF">BI308_19190</name>
</gene>
<dbReference type="STRING" id="1925591.BI308_19190"/>
<keyword evidence="2" id="KW-1185">Reference proteome</keyword>
<dbReference type="AlphaFoldDB" id="A0A1L9QMM0"/>
<accession>A0A1L9QMM0</accession>
<evidence type="ECO:0008006" key="3">
    <source>
        <dbReference type="Google" id="ProtNLM"/>
    </source>
</evidence>
<reference evidence="1" key="1">
    <citation type="submission" date="2016-10" db="EMBL/GenBank/DDBJ databases">
        <title>CRISPR-Cas defence system in Roseofilum reptotaenium: evidence of a bacteriophage-cyanobacterium arms race in the coral black band disease.</title>
        <authorList>
            <person name="Buerger P."/>
            <person name="Wood-Charlson E.M."/>
            <person name="Weynberg K.D."/>
            <person name="Willis B."/>
            <person name="Van Oppen M.J."/>
        </authorList>
    </citation>
    <scope>NUCLEOTIDE SEQUENCE [LARGE SCALE GENOMIC DNA]</scope>
    <source>
        <strain evidence="1">AO1-A</strain>
    </source>
</reference>
<proteinExistence type="predicted"/>
<dbReference type="Gene3D" id="1.10.3680.10">
    <property type="entry name" value="TerB-like"/>
    <property type="match status" value="1"/>
</dbReference>
<dbReference type="SUPFAM" id="SSF158682">
    <property type="entry name" value="TerB-like"/>
    <property type="match status" value="1"/>
</dbReference>
<comment type="caution">
    <text evidence="1">The sequence shown here is derived from an EMBL/GenBank/DDBJ whole genome shotgun (WGS) entry which is preliminary data.</text>
</comment>
<sequence>MDNDNTLRASRWSNKEQWGWSYNKYVNLGDAVDFLKAILLCTKGDGVISPEEREWVLGFAASREMPASVIEEVESYTGDEDITDVLERSPIVENGKKGTIYWAIKACSADKEYPESEKQAIRKMAGLMGVSEEVVKEIEAVVIEDHNLRDKRNSLVYGNKIFWEDN</sequence>
<evidence type="ECO:0000313" key="2">
    <source>
        <dbReference type="Proteomes" id="UP000183940"/>
    </source>
</evidence>
<dbReference type="InterPro" id="IPR029024">
    <property type="entry name" value="TerB-like"/>
</dbReference>
<dbReference type="Proteomes" id="UP000183940">
    <property type="component" value="Unassembled WGS sequence"/>
</dbReference>
<name>A0A1L9QMM0_9CYAN</name>